<dbReference type="EMBL" id="LT934425">
    <property type="protein sequence ID" value="SOH06170.1"/>
    <property type="molecule type" value="Genomic_DNA"/>
</dbReference>
<keyword evidence="2" id="KW-1185">Reference proteome</keyword>
<dbReference type="RefSeq" id="WP_099326650.1">
    <property type="nucleotide sequence ID" value="NZ_LT934425.1"/>
</dbReference>
<gene>
    <name evidence="1" type="ORF">KSMBR1_3697</name>
</gene>
<dbReference type="Proteomes" id="UP000221734">
    <property type="component" value="Chromosome Kuenenia_stuttgartiensis_MBR1"/>
</dbReference>
<organism evidence="1 2">
    <name type="scientific">Kuenenia stuttgartiensis</name>
    <dbReference type="NCBI Taxonomy" id="174633"/>
    <lineage>
        <taxon>Bacteria</taxon>
        <taxon>Pseudomonadati</taxon>
        <taxon>Planctomycetota</taxon>
        <taxon>Candidatus Brocadiia</taxon>
        <taxon>Candidatus Brocadiales</taxon>
        <taxon>Candidatus Brocadiaceae</taxon>
        <taxon>Candidatus Kuenenia</taxon>
    </lineage>
</organism>
<dbReference type="InterPro" id="IPR059192">
    <property type="entry name" value="PIN_19"/>
</dbReference>
<dbReference type="KEGG" id="kst:KSMBR1_3697"/>
<evidence type="ECO:0008006" key="3">
    <source>
        <dbReference type="Google" id="ProtNLM"/>
    </source>
</evidence>
<name>A0A2C9CKH2_KUEST</name>
<evidence type="ECO:0000313" key="2">
    <source>
        <dbReference type="Proteomes" id="UP000221734"/>
    </source>
</evidence>
<protein>
    <recommendedName>
        <fullName evidence="3">PIN domain-containing protein</fullName>
    </recommendedName>
</protein>
<dbReference type="AlphaFoldDB" id="A0A2C9CKH2"/>
<accession>A0A2C9CKH2</accession>
<dbReference type="CDD" id="cd18702">
    <property type="entry name" value="PIN_VapC_like"/>
    <property type="match status" value="1"/>
</dbReference>
<sequence length="160" mass="18996">MDYIKIFNKYRNKGVLIDSNLLILFFVGTYNQSTIQCFKRTQKYNIEDFELLESFIKYFKKVVTTPNILTEVSNLCGKLPEIFKLEFAKHIELLDEYYTPSRHISKLEHFKKYGLTDSGIINLVKGEYLVLSDDWPLVSFMQVKNIDTINFNHLRYVNWS</sequence>
<dbReference type="OrthoDB" id="6945130at2"/>
<reference evidence="2" key="1">
    <citation type="submission" date="2017-10" db="EMBL/GenBank/DDBJ databases">
        <authorList>
            <person name="Frank J."/>
        </authorList>
    </citation>
    <scope>NUCLEOTIDE SEQUENCE [LARGE SCALE GENOMIC DNA]</scope>
</reference>
<evidence type="ECO:0000313" key="1">
    <source>
        <dbReference type="EMBL" id="SOH06170.1"/>
    </source>
</evidence>
<proteinExistence type="predicted"/>